<sequence>AASRLLLPPFDGVSPQPLLPSSLPQLSIMVVPLPLLPLGWGLRPRPVSSIRLTAFDRCWSSTLFCNRHRQPLTKIRGS</sequence>
<dbReference type="Proteomes" id="UP001642487">
    <property type="component" value="Chromosome 1"/>
</dbReference>
<feature type="non-terminal residue" evidence="1">
    <location>
        <position position="1"/>
    </location>
</feature>
<feature type="non-terminal residue" evidence="1">
    <location>
        <position position="78"/>
    </location>
</feature>
<reference evidence="1 2" key="1">
    <citation type="submission" date="2024-03" db="EMBL/GenBank/DDBJ databases">
        <authorList>
            <person name="Gkanogiannis A."/>
            <person name="Becerra Lopez-Lavalle L."/>
        </authorList>
    </citation>
    <scope>NUCLEOTIDE SEQUENCE [LARGE SCALE GENOMIC DNA]</scope>
</reference>
<gene>
    <name evidence="1" type="ORF">CITCOLO1_LOCUS701</name>
</gene>
<evidence type="ECO:0000313" key="1">
    <source>
        <dbReference type="EMBL" id="CAK9309162.1"/>
    </source>
</evidence>
<organism evidence="1 2">
    <name type="scientific">Citrullus colocynthis</name>
    <name type="common">colocynth</name>
    <dbReference type="NCBI Taxonomy" id="252529"/>
    <lineage>
        <taxon>Eukaryota</taxon>
        <taxon>Viridiplantae</taxon>
        <taxon>Streptophyta</taxon>
        <taxon>Embryophyta</taxon>
        <taxon>Tracheophyta</taxon>
        <taxon>Spermatophyta</taxon>
        <taxon>Magnoliopsida</taxon>
        <taxon>eudicotyledons</taxon>
        <taxon>Gunneridae</taxon>
        <taxon>Pentapetalae</taxon>
        <taxon>rosids</taxon>
        <taxon>fabids</taxon>
        <taxon>Cucurbitales</taxon>
        <taxon>Cucurbitaceae</taxon>
        <taxon>Benincaseae</taxon>
        <taxon>Citrullus</taxon>
    </lineage>
</organism>
<protein>
    <submittedName>
        <fullName evidence="1">Uncharacterized protein</fullName>
    </submittedName>
</protein>
<evidence type="ECO:0000313" key="2">
    <source>
        <dbReference type="Proteomes" id="UP001642487"/>
    </source>
</evidence>
<proteinExistence type="predicted"/>
<dbReference type="EMBL" id="OZ021735">
    <property type="protein sequence ID" value="CAK9309162.1"/>
    <property type="molecule type" value="Genomic_DNA"/>
</dbReference>
<keyword evidence="2" id="KW-1185">Reference proteome</keyword>
<accession>A0ABP0XN77</accession>
<name>A0ABP0XN77_9ROSI</name>